<feature type="compositionally biased region" description="Polar residues" evidence="1">
    <location>
        <begin position="33"/>
        <end position="52"/>
    </location>
</feature>
<feature type="region of interest" description="Disordered" evidence="1">
    <location>
        <begin position="33"/>
        <end position="56"/>
    </location>
</feature>
<organism evidence="3 4">
    <name type="scientific">Penicillium decumbens</name>
    <dbReference type="NCBI Taxonomy" id="69771"/>
    <lineage>
        <taxon>Eukaryota</taxon>
        <taxon>Fungi</taxon>
        <taxon>Dikarya</taxon>
        <taxon>Ascomycota</taxon>
        <taxon>Pezizomycotina</taxon>
        <taxon>Eurotiomycetes</taxon>
        <taxon>Eurotiomycetidae</taxon>
        <taxon>Eurotiales</taxon>
        <taxon>Aspergillaceae</taxon>
        <taxon>Penicillium</taxon>
    </lineage>
</organism>
<comment type="caution">
    <text evidence="3">The sequence shown here is derived from an EMBL/GenBank/DDBJ whole genome shotgun (WGS) entry which is preliminary data.</text>
</comment>
<evidence type="ECO:0000256" key="1">
    <source>
        <dbReference type="SAM" id="MobiDB-lite"/>
    </source>
</evidence>
<accession>A0A1V6PNI9</accession>
<proteinExistence type="predicted"/>
<keyword evidence="2" id="KW-0812">Transmembrane</keyword>
<sequence>MPFLQASETAVATTAASSSGSAATETRVLTQASATSGATFSSKSTTPTSARSAGSAPIATGGVAVSVAGAVGVLGLALAL</sequence>
<gene>
    <name evidence="3" type="ORF">PENDEC_c001G06906</name>
</gene>
<evidence type="ECO:0000313" key="3">
    <source>
        <dbReference type="EMBL" id="OQD78212.1"/>
    </source>
</evidence>
<reference evidence="4" key="1">
    <citation type="journal article" date="2017" name="Nat. Microbiol.">
        <title>Global analysis of biosynthetic gene clusters reveals vast potential of secondary metabolite production in Penicillium species.</title>
        <authorList>
            <person name="Nielsen J.C."/>
            <person name="Grijseels S."/>
            <person name="Prigent S."/>
            <person name="Ji B."/>
            <person name="Dainat J."/>
            <person name="Nielsen K.F."/>
            <person name="Frisvad J.C."/>
            <person name="Workman M."/>
            <person name="Nielsen J."/>
        </authorList>
    </citation>
    <scope>NUCLEOTIDE SEQUENCE [LARGE SCALE GENOMIC DNA]</scope>
    <source>
        <strain evidence="4">IBT 11843</strain>
    </source>
</reference>
<keyword evidence="2" id="KW-0472">Membrane</keyword>
<protein>
    <submittedName>
        <fullName evidence="3">Uncharacterized protein</fullName>
    </submittedName>
</protein>
<feature type="transmembrane region" description="Helical" evidence="2">
    <location>
        <begin position="58"/>
        <end position="79"/>
    </location>
</feature>
<name>A0A1V6PNI9_PENDC</name>
<keyword evidence="4" id="KW-1185">Reference proteome</keyword>
<dbReference type="EMBL" id="MDYL01000001">
    <property type="protein sequence ID" value="OQD78212.1"/>
    <property type="molecule type" value="Genomic_DNA"/>
</dbReference>
<dbReference type="AlphaFoldDB" id="A0A1V6PNI9"/>
<evidence type="ECO:0000256" key="2">
    <source>
        <dbReference type="SAM" id="Phobius"/>
    </source>
</evidence>
<dbReference type="Proteomes" id="UP000191522">
    <property type="component" value="Unassembled WGS sequence"/>
</dbReference>
<keyword evidence="2" id="KW-1133">Transmembrane helix</keyword>
<evidence type="ECO:0000313" key="4">
    <source>
        <dbReference type="Proteomes" id="UP000191522"/>
    </source>
</evidence>